<proteinExistence type="predicted"/>
<gene>
    <name evidence="8" type="ORF">OOZ53_13550</name>
</gene>
<dbReference type="Pfam" id="PF02653">
    <property type="entry name" value="BPD_transp_2"/>
    <property type="match status" value="1"/>
</dbReference>
<evidence type="ECO:0000256" key="3">
    <source>
        <dbReference type="ARBA" id="ARBA00022692"/>
    </source>
</evidence>
<feature type="transmembrane region" description="Helical" evidence="6">
    <location>
        <begin position="115"/>
        <end position="134"/>
    </location>
</feature>
<keyword evidence="2" id="KW-1003">Cell membrane</keyword>
<reference evidence="8" key="1">
    <citation type="submission" date="2022-11" db="EMBL/GenBank/DDBJ databases">
        <title>Hoeflea poritis sp. nov., isolated from scleractinian coral Porites lutea.</title>
        <authorList>
            <person name="Zhang G."/>
            <person name="Wei Q."/>
            <person name="Cai L."/>
        </authorList>
    </citation>
    <scope>NUCLEOTIDE SEQUENCE</scope>
    <source>
        <strain evidence="8">E7-10</strain>
    </source>
</reference>
<feature type="transmembrane region" description="Helical" evidence="6">
    <location>
        <begin position="12"/>
        <end position="30"/>
    </location>
</feature>
<dbReference type="Gene3D" id="3.40.50.1820">
    <property type="entry name" value="alpha/beta hydrolase"/>
    <property type="match status" value="1"/>
</dbReference>
<dbReference type="InterPro" id="IPR043428">
    <property type="entry name" value="LivM-like"/>
</dbReference>
<protein>
    <submittedName>
        <fullName evidence="8">Alpha/beta fold hydrolase</fullName>
    </submittedName>
</protein>
<evidence type="ECO:0000313" key="8">
    <source>
        <dbReference type="EMBL" id="MDA4846386.1"/>
    </source>
</evidence>
<feature type="transmembrane region" description="Helical" evidence="6">
    <location>
        <begin position="291"/>
        <end position="312"/>
    </location>
</feature>
<comment type="subcellular location">
    <subcellularLocation>
        <location evidence="1">Cell membrane</location>
        <topology evidence="1">Multi-pass membrane protein</topology>
    </subcellularLocation>
</comment>
<feature type="transmembrane region" description="Helical" evidence="6">
    <location>
        <begin position="89"/>
        <end position="108"/>
    </location>
</feature>
<dbReference type="InterPro" id="IPR001851">
    <property type="entry name" value="ABC_transp_permease"/>
</dbReference>
<evidence type="ECO:0000259" key="7">
    <source>
        <dbReference type="Pfam" id="PF12697"/>
    </source>
</evidence>
<feature type="transmembrane region" description="Helical" evidence="6">
    <location>
        <begin position="256"/>
        <end position="279"/>
    </location>
</feature>
<feature type="transmembrane region" description="Helical" evidence="6">
    <location>
        <begin position="166"/>
        <end position="185"/>
    </location>
</feature>
<dbReference type="CDD" id="cd06581">
    <property type="entry name" value="TM_PBP1_LivM_like"/>
    <property type="match status" value="1"/>
</dbReference>
<dbReference type="RefSeq" id="WP_271090126.1">
    <property type="nucleotide sequence ID" value="NZ_JAPJZH010000007.1"/>
</dbReference>
<comment type="caution">
    <text evidence="8">The sequence shown here is derived from an EMBL/GenBank/DDBJ whole genome shotgun (WGS) entry which is preliminary data.</text>
</comment>
<keyword evidence="4 6" id="KW-1133">Transmembrane helix</keyword>
<dbReference type="InterPro" id="IPR000073">
    <property type="entry name" value="AB_hydrolase_1"/>
</dbReference>
<name>A0ABT4VNY0_9HYPH</name>
<keyword evidence="9" id="KW-1185">Reference proteome</keyword>
<dbReference type="Proteomes" id="UP001148313">
    <property type="component" value="Unassembled WGS sequence"/>
</dbReference>
<dbReference type="GO" id="GO:0016787">
    <property type="term" value="F:hydrolase activity"/>
    <property type="evidence" value="ECO:0007669"/>
    <property type="project" value="UniProtKB-KW"/>
</dbReference>
<evidence type="ECO:0000313" key="9">
    <source>
        <dbReference type="Proteomes" id="UP001148313"/>
    </source>
</evidence>
<dbReference type="PANTHER" id="PTHR30482:SF10">
    <property type="entry name" value="HIGH-AFFINITY BRANCHED-CHAIN AMINO ACID TRANSPORT PROTEIN BRAE"/>
    <property type="match status" value="1"/>
</dbReference>
<feature type="transmembrane region" description="Helical" evidence="6">
    <location>
        <begin position="36"/>
        <end position="54"/>
    </location>
</feature>
<feature type="domain" description="AB hydrolase-1" evidence="7">
    <location>
        <begin position="369"/>
        <end position="605"/>
    </location>
</feature>
<dbReference type="EMBL" id="JAPJZH010000007">
    <property type="protein sequence ID" value="MDA4846386.1"/>
    <property type="molecule type" value="Genomic_DNA"/>
</dbReference>
<evidence type="ECO:0000256" key="4">
    <source>
        <dbReference type="ARBA" id="ARBA00022989"/>
    </source>
</evidence>
<accession>A0ABT4VNY0</accession>
<organism evidence="8 9">
    <name type="scientific">Hoeflea poritis</name>
    <dbReference type="NCBI Taxonomy" id="2993659"/>
    <lineage>
        <taxon>Bacteria</taxon>
        <taxon>Pseudomonadati</taxon>
        <taxon>Pseudomonadota</taxon>
        <taxon>Alphaproteobacteria</taxon>
        <taxon>Hyphomicrobiales</taxon>
        <taxon>Rhizobiaceae</taxon>
        <taxon>Hoeflea</taxon>
    </lineage>
</organism>
<evidence type="ECO:0000256" key="2">
    <source>
        <dbReference type="ARBA" id="ARBA00022475"/>
    </source>
</evidence>
<dbReference type="Pfam" id="PF12697">
    <property type="entry name" value="Abhydrolase_6"/>
    <property type="match status" value="1"/>
</dbReference>
<dbReference type="PANTHER" id="PTHR30482">
    <property type="entry name" value="HIGH-AFFINITY BRANCHED-CHAIN AMINO ACID TRANSPORT SYSTEM PERMEASE"/>
    <property type="match status" value="1"/>
</dbReference>
<dbReference type="InterPro" id="IPR029058">
    <property type="entry name" value="AB_hydrolase_fold"/>
</dbReference>
<keyword evidence="8" id="KW-0378">Hydrolase</keyword>
<dbReference type="SUPFAM" id="SSF53474">
    <property type="entry name" value="alpha/beta-Hydrolases"/>
    <property type="match status" value="1"/>
</dbReference>
<evidence type="ECO:0000256" key="6">
    <source>
        <dbReference type="SAM" id="Phobius"/>
    </source>
</evidence>
<evidence type="ECO:0000256" key="1">
    <source>
        <dbReference type="ARBA" id="ARBA00004651"/>
    </source>
</evidence>
<evidence type="ECO:0000256" key="5">
    <source>
        <dbReference type="ARBA" id="ARBA00023136"/>
    </source>
</evidence>
<keyword evidence="3 6" id="KW-0812">Transmembrane</keyword>
<sequence length="628" mass="68177">MKYAPPFHRTNGLVPVIIALATLIVLPLIFTDTYVRHILILVFIYAILASNWDLSLGYGGVFNFAHMAFFAIGLYAYGIGAKIIGIDPWLTILLAPLASMAFAALLAAPILRLEGIYVILVTIAASQLLLKIVVSQSDITGGTSGMVLLPRLTIGDYRLTSDGRIGYYYVALLLLAASTVFLYKLERSSVGRAIKALRDNKYYAISRGVSEGATRLYTLCASAVLPGLAGAFYGSYVRVASPDVFGLSFLTITLSILLVGGVSTIWGPIIAAFAITVFAELLGEYGAWRDIIVACVIIGVVVIYPGGLFAGIQELWDALDSRKAALIALWRRRFQAGRRSELMGGPDRMVETSHGRIAVFDNGNSGQALLFIHGNSACKEAFFRQVAAFGDRYRIVAFDLPGHGVSENGNPRTDYNYEAYARVAAEIVEKLSLGTPIVFGWSLGGYVALEYAAAGNPTRALAICGTSPLGTFPDDMPLGYIASPHMELAGKRFFSWYEKRIYAAKTVPAEDAQAQLVRHAVWRTDGRAREQVVARMKTVDWPRQIRLMKEGTVPFAMINGPEDPFINHDYCAGFPYGNIWRGKTQNIAGGGHAPFLAAAAAFNAAFAEFLAEFETLKPATQSELATPD</sequence>
<feature type="transmembrane region" description="Helical" evidence="6">
    <location>
        <begin position="61"/>
        <end position="83"/>
    </location>
</feature>
<feature type="transmembrane region" description="Helical" evidence="6">
    <location>
        <begin position="216"/>
        <end position="236"/>
    </location>
</feature>
<keyword evidence="5 6" id="KW-0472">Membrane</keyword>